<dbReference type="InterPro" id="IPR043038">
    <property type="entry name" value="VbhA_sf"/>
</dbReference>
<sequence length="63" mass="7092">MISPEERRRREQAVRLARNSVRLEGIVLGEQAEAFNQRYINGELTSAEHTAAIWALAGLSVKK</sequence>
<dbReference type="AlphaFoldDB" id="A0A2T2WNN1"/>
<dbReference type="Proteomes" id="UP000242699">
    <property type="component" value="Unassembled WGS sequence"/>
</dbReference>
<evidence type="ECO:0000313" key="3">
    <source>
        <dbReference type="Proteomes" id="UP000242699"/>
    </source>
</evidence>
<dbReference type="EMBL" id="PXYT01000089">
    <property type="protein sequence ID" value="PSR23851.1"/>
    <property type="molecule type" value="Genomic_DNA"/>
</dbReference>
<dbReference type="CDD" id="cd11586">
    <property type="entry name" value="VbhA_like"/>
    <property type="match status" value="1"/>
</dbReference>
<dbReference type="Pfam" id="PF18495">
    <property type="entry name" value="VbhA"/>
    <property type="match status" value="1"/>
</dbReference>
<reference evidence="2 3" key="1">
    <citation type="journal article" date="2014" name="BMC Genomics">
        <title>Comparison of environmental and isolate Sulfobacillus genomes reveals diverse carbon, sulfur, nitrogen, and hydrogen metabolisms.</title>
        <authorList>
            <person name="Justice N.B."/>
            <person name="Norman A."/>
            <person name="Brown C.T."/>
            <person name="Singh A."/>
            <person name="Thomas B.C."/>
            <person name="Banfield J.F."/>
        </authorList>
    </citation>
    <scope>NUCLEOTIDE SEQUENCE [LARGE SCALE GENOMIC DNA]</scope>
    <source>
        <strain evidence="2">AMDSBA1</strain>
    </source>
</reference>
<dbReference type="InterPro" id="IPR041535">
    <property type="entry name" value="VbhA"/>
</dbReference>
<name>A0A2T2WNN1_9FIRM</name>
<feature type="domain" description="Antitoxin VbhA" evidence="1">
    <location>
        <begin position="10"/>
        <end position="48"/>
    </location>
</feature>
<accession>A0A2T2WNN1</accession>
<dbReference type="Gene3D" id="1.10.8.1050">
    <property type="entry name" value="Antitoxin VbhA-like"/>
    <property type="match status" value="1"/>
</dbReference>
<dbReference type="InterPro" id="IPR033788">
    <property type="entry name" value="VbhA-like"/>
</dbReference>
<gene>
    <name evidence="2" type="ORF">C7B43_19810</name>
</gene>
<comment type="caution">
    <text evidence="2">The sequence shown here is derived from an EMBL/GenBank/DDBJ whole genome shotgun (WGS) entry which is preliminary data.</text>
</comment>
<evidence type="ECO:0000259" key="1">
    <source>
        <dbReference type="Pfam" id="PF18495"/>
    </source>
</evidence>
<protein>
    <recommendedName>
        <fullName evidence="1">Antitoxin VbhA domain-containing protein</fullName>
    </recommendedName>
</protein>
<evidence type="ECO:0000313" key="2">
    <source>
        <dbReference type="EMBL" id="PSR23851.1"/>
    </source>
</evidence>
<proteinExistence type="predicted"/>
<organism evidence="2 3">
    <name type="scientific">Sulfobacillus benefaciens</name>
    <dbReference type="NCBI Taxonomy" id="453960"/>
    <lineage>
        <taxon>Bacteria</taxon>
        <taxon>Bacillati</taxon>
        <taxon>Bacillota</taxon>
        <taxon>Clostridia</taxon>
        <taxon>Eubacteriales</taxon>
        <taxon>Clostridiales Family XVII. Incertae Sedis</taxon>
        <taxon>Sulfobacillus</taxon>
    </lineage>
</organism>